<protein>
    <submittedName>
        <fullName evidence="1">Uncharacterized protein</fullName>
    </submittedName>
</protein>
<name>A0ABN0NNR4_9BACT</name>
<proteinExistence type="predicted"/>
<sequence length="66" mass="7176">MMILFIIGAFNSSRAVTRCADYTKTSVCKTLGVWSGAFILALDTTKASDGAVSSHILTAYRWQTID</sequence>
<accession>A0ABN0NNR4</accession>
<feature type="non-terminal residue" evidence="1">
    <location>
        <position position="66"/>
    </location>
</feature>
<gene>
    <name evidence="1" type="ORF">HMPREF0653_02644</name>
</gene>
<evidence type="ECO:0000313" key="2">
    <source>
        <dbReference type="Proteomes" id="UP000016660"/>
    </source>
</evidence>
<comment type="caution">
    <text evidence="1">The sequence shown here is derived from an EMBL/GenBank/DDBJ whole genome shotgun (WGS) entry which is preliminary data.</text>
</comment>
<organism evidence="1 2">
    <name type="scientific">Prevotella disiens JCM 6334 = ATCC 29426</name>
    <dbReference type="NCBI Taxonomy" id="1235811"/>
    <lineage>
        <taxon>Bacteria</taxon>
        <taxon>Pseudomonadati</taxon>
        <taxon>Bacteroidota</taxon>
        <taxon>Bacteroidia</taxon>
        <taxon>Bacteroidales</taxon>
        <taxon>Prevotellaceae</taxon>
        <taxon>Prevotella</taxon>
    </lineage>
</organism>
<evidence type="ECO:0000313" key="1">
    <source>
        <dbReference type="EMBL" id="ERJ70986.1"/>
    </source>
</evidence>
<dbReference type="Proteomes" id="UP000016660">
    <property type="component" value="Unassembled WGS sequence"/>
</dbReference>
<keyword evidence="2" id="KW-1185">Reference proteome</keyword>
<dbReference type="RefSeq" id="WP_021668761.1">
    <property type="nucleotide sequence ID" value="NZ_KI259337.1"/>
</dbReference>
<dbReference type="EMBL" id="AWUY01000301">
    <property type="protein sequence ID" value="ERJ70986.1"/>
    <property type="molecule type" value="Genomic_DNA"/>
</dbReference>
<reference evidence="1 2" key="1">
    <citation type="submission" date="2013-06" db="EMBL/GenBank/DDBJ databases">
        <authorList>
            <person name="Weinstock G."/>
            <person name="Sodergren E."/>
            <person name="Lobos E.A."/>
            <person name="Fulton L."/>
            <person name="Fulton R."/>
            <person name="Courtney L."/>
            <person name="Fronick C."/>
            <person name="O'Laughlin M."/>
            <person name="Godfrey J."/>
            <person name="Wilson R.M."/>
            <person name="Miner T."/>
            <person name="Farmer C."/>
            <person name="Delehaunty K."/>
            <person name="Cordes M."/>
            <person name="Minx P."/>
            <person name="Tomlinson C."/>
            <person name="Chen J."/>
            <person name="Wollam A."/>
            <person name="Pepin K.H."/>
            <person name="Bhonagiri V."/>
            <person name="Zhang X."/>
            <person name="Warren W."/>
            <person name="Mitreva M."/>
            <person name="Mardis E.R."/>
            <person name="Wilson R.K."/>
        </authorList>
    </citation>
    <scope>NUCLEOTIDE SEQUENCE [LARGE SCALE GENOMIC DNA]</scope>
    <source>
        <strain evidence="1 2">ATCC 29426</strain>
    </source>
</reference>